<proteinExistence type="predicted"/>
<protein>
    <submittedName>
        <fullName evidence="1">Uncharacterized protein</fullName>
    </submittedName>
</protein>
<name>A0AB33XXB3_LACRH</name>
<gene>
    <name evidence="1" type="ORF">LRHMDP3_728</name>
</gene>
<dbReference type="EMBL" id="AMQX01000003">
    <property type="protein sequence ID" value="EKS52357.1"/>
    <property type="molecule type" value="Genomic_DNA"/>
</dbReference>
<evidence type="ECO:0000313" key="1">
    <source>
        <dbReference type="EMBL" id="EKS52357.1"/>
    </source>
</evidence>
<reference evidence="1 2" key="1">
    <citation type="journal article" date="2013" name="Genome Announc.">
        <title>Draft Genome Sequence of Staphylococcus simulans UMC-CNS-990, Isolated from a Case of Chronic Bovine Mastitis.</title>
        <authorList>
            <person name="Calcutt M.J."/>
            <person name="Foecking M.F."/>
            <person name="Hsieh H.Y."/>
            <person name="Perry J."/>
            <person name="Stewart G.C."/>
            <person name="Middleton J.R."/>
        </authorList>
    </citation>
    <scope>NUCLEOTIDE SEQUENCE [LARGE SCALE GENOMIC DNA]</scope>
    <source>
        <strain evidence="1 2">LRHMDP3</strain>
    </source>
</reference>
<accession>A0AB33XXB3</accession>
<organism evidence="1 2">
    <name type="scientific">Lacticaseibacillus rhamnosus LRHMDP3</name>
    <dbReference type="NCBI Taxonomy" id="1203259"/>
    <lineage>
        <taxon>Bacteria</taxon>
        <taxon>Bacillati</taxon>
        <taxon>Bacillota</taxon>
        <taxon>Bacilli</taxon>
        <taxon>Lactobacillales</taxon>
        <taxon>Lactobacillaceae</taxon>
        <taxon>Lacticaseibacillus</taxon>
    </lineage>
</organism>
<evidence type="ECO:0000313" key="2">
    <source>
        <dbReference type="Proteomes" id="UP000009352"/>
    </source>
</evidence>
<dbReference type="AlphaFoldDB" id="A0AB33XXB3"/>
<comment type="caution">
    <text evidence="1">The sequence shown here is derived from an EMBL/GenBank/DDBJ whole genome shotgun (WGS) entry which is preliminary data.</text>
</comment>
<sequence>MWTILNTDQGLESKATLKKDKPLSEKVFSQQAAIFMAKE</sequence>
<dbReference type="Proteomes" id="UP000009352">
    <property type="component" value="Unassembled WGS sequence"/>
</dbReference>